<dbReference type="InterPro" id="IPR012337">
    <property type="entry name" value="RNaseH-like_sf"/>
</dbReference>
<evidence type="ECO:0000313" key="2">
    <source>
        <dbReference type="EMBL" id="VFR96919.1"/>
    </source>
</evidence>
<dbReference type="Pfam" id="PF13683">
    <property type="entry name" value="rve_3"/>
    <property type="match status" value="1"/>
</dbReference>
<reference evidence="2" key="1">
    <citation type="submission" date="2019-03" db="EMBL/GenBank/DDBJ databases">
        <authorList>
            <person name="Danneels B."/>
        </authorList>
    </citation>
    <scope>NUCLEOTIDE SEQUENCE</scope>
</reference>
<dbReference type="PANTHER" id="PTHR46889:SF4">
    <property type="entry name" value="TRANSPOSASE INSO FOR INSERTION SEQUENCE ELEMENT IS911B-RELATED"/>
    <property type="match status" value="1"/>
</dbReference>
<sequence>MSIRYNERLAEAGIEPSVGCRGDSYDNAQAEAINGVYKAELIHCRAPCKKRKFVKLVALGWVALFNYKRLHSWIGYIPPADAEANY</sequence>
<dbReference type="PANTHER" id="PTHR46889">
    <property type="entry name" value="TRANSPOSASE INSF FOR INSERTION SEQUENCE IS3B-RELATED"/>
    <property type="match status" value="1"/>
</dbReference>
<dbReference type="SUPFAM" id="SSF53098">
    <property type="entry name" value="Ribonuclease H-like"/>
    <property type="match status" value="1"/>
</dbReference>
<feature type="domain" description="Integrase catalytic" evidence="1">
    <location>
        <begin position="13"/>
        <end position="79"/>
    </location>
</feature>
<evidence type="ECO:0000259" key="1">
    <source>
        <dbReference type="Pfam" id="PF13683"/>
    </source>
</evidence>
<dbReference type="EMBL" id="CAADIO010000050">
    <property type="protein sequence ID" value="VFR96919.1"/>
    <property type="molecule type" value="Genomic_DNA"/>
</dbReference>
<dbReference type="GO" id="GO:0015074">
    <property type="term" value="P:DNA integration"/>
    <property type="evidence" value="ECO:0007669"/>
    <property type="project" value="InterPro"/>
</dbReference>
<name>A0A484VC13_9ZZZZ</name>
<dbReference type="AlphaFoldDB" id="A0A484VC13"/>
<gene>
    <name evidence="2" type="ORF">RAN3_2690</name>
</gene>
<dbReference type="InterPro" id="IPR001584">
    <property type="entry name" value="Integrase_cat-core"/>
</dbReference>
<organism evidence="2">
    <name type="scientific">plant metagenome</name>
    <dbReference type="NCBI Taxonomy" id="1297885"/>
    <lineage>
        <taxon>unclassified sequences</taxon>
        <taxon>metagenomes</taxon>
        <taxon>organismal metagenomes</taxon>
    </lineage>
</organism>
<accession>A0A484VC13</accession>
<dbReference type="InterPro" id="IPR050900">
    <property type="entry name" value="Transposase_IS3/IS150/IS904"/>
</dbReference>
<proteinExistence type="predicted"/>
<protein>
    <submittedName>
        <fullName evidence="2">Mobile element protein</fullName>
    </submittedName>
</protein>